<name>A0A4V3RT17_9BACT</name>
<keyword evidence="1" id="KW-0732">Signal</keyword>
<sequence>MSFFFRTLRKMTIIMKHRTLSLPLLTLTLAITANAQNMVKEMDNAYTRFIPGAFMKNGKAAIYFSDDEYGYKTQYEAQIFDFDLNPLSSFNFQILHPYTVTEKRKSSGSIVKTKVIKEERMQLLDIVPPISDTNELPSTADMESRKSHFINWFYEHNKYLDSTLSIESLTSNCYIDGTTIYISLQIQPEGYYEYSEYLTKIETYIDSSDMWGFIYTYSTQVPKYDGEWVRITWYDVPVSTLCTPRCIDVANMNVGVYLPFSQTFFNEDSKFEYVRYIAEVREDDGAVGGDIINTSNPDAAEYLFGITASDRDGDGEEDFRQKHYGVHYTGLEIVSEDNNTIYSFPIPDNCEGDASIEFFKSDNSILAQAEFGWYNENNEYLKTTRFYRMDKSSGVADVIRDENRISASPNPAVHGTPVVITVPNADKGSRAISVTSLNGVNVYNRAINPDADRISIPTQGFTPGMYIFTLTENGRNIESCKIIIR</sequence>
<dbReference type="InterPro" id="IPR026444">
    <property type="entry name" value="Secre_tail"/>
</dbReference>
<feature type="signal peptide" evidence="1">
    <location>
        <begin position="1"/>
        <end position="35"/>
    </location>
</feature>
<proteinExistence type="predicted"/>
<accession>A0A4V3RT17</accession>
<dbReference type="Proteomes" id="UP000306630">
    <property type="component" value="Unassembled WGS sequence"/>
</dbReference>
<dbReference type="EMBL" id="SRYD01000078">
    <property type="protein sequence ID" value="TGY69219.1"/>
    <property type="molecule type" value="Genomic_DNA"/>
</dbReference>
<evidence type="ECO:0000313" key="3">
    <source>
        <dbReference type="Proteomes" id="UP000306630"/>
    </source>
</evidence>
<gene>
    <name evidence="2" type="ORF">E5333_14175</name>
</gene>
<evidence type="ECO:0000256" key="1">
    <source>
        <dbReference type="SAM" id="SignalP"/>
    </source>
</evidence>
<dbReference type="NCBIfam" id="TIGR04183">
    <property type="entry name" value="Por_Secre_tail"/>
    <property type="match status" value="1"/>
</dbReference>
<comment type="caution">
    <text evidence="2">The sequence shown here is derived from an EMBL/GenBank/DDBJ whole genome shotgun (WGS) entry which is preliminary data.</text>
</comment>
<organism evidence="2 3">
    <name type="scientific">Muribaculum intestinale</name>
    <dbReference type="NCBI Taxonomy" id="1796646"/>
    <lineage>
        <taxon>Bacteria</taxon>
        <taxon>Pseudomonadati</taxon>
        <taxon>Bacteroidota</taxon>
        <taxon>Bacteroidia</taxon>
        <taxon>Bacteroidales</taxon>
        <taxon>Muribaculaceae</taxon>
        <taxon>Muribaculum</taxon>
    </lineage>
</organism>
<feature type="chain" id="PRO_5020686982" evidence="1">
    <location>
        <begin position="36"/>
        <end position="485"/>
    </location>
</feature>
<evidence type="ECO:0000313" key="2">
    <source>
        <dbReference type="EMBL" id="TGY69219.1"/>
    </source>
</evidence>
<dbReference type="AlphaFoldDB" id="A0A4V3RT17"/>
<protein>
    <submittedName>
        <fullName evidence="2">T9SS type A sorting domain-containing protein</fullName>
    </submittedName>
</protein>
<reference evidence="2 3" key="1">
    <citation type="submission" date="2019-04" db="EMBL/GenBank/DDBJ databases">
        <title>Microbes associate with the intestines of laboratory mice.</title>
        <authorList>
            <person name="Navarre W."/>
            <person name="Wong E."/>
            <person name="Huang K."/>
            <person name="Tropini C."/>
            <person name="Ng K."/>
            <person name="Yu B."/>
        </authorList>
    </citation>
    <scope>NUCLEOTIDE SEQUENCE [LARGE SCALE GENOMIC DNA]</scope>
    <source>
        <strain evidence="2 3">NM06_A21</strain>
    </source>
</reference>